<feature type="transmembrane region" description="Helical" evidence="5">
    <location>
        <begin position="489"/>
        <end position="510"/>
    </location>
</feature>
<dbReference type="InterPro" id="IPR007016">
    <property type="entry name" value="O-antigen_ligase-rel_domated"/>
</dbReference>
<feature type="domain" description="ILEI/PANDER" evidence="7">
    <location>
        <begin position="730"/>
        <end position="785"/>
    </location>
</feature>
<keyword evidence="9" id="KW-1185">Reference proteome</keyword>
<keyword evidence="3 5" id="KW-1133">Transmembrane helix</keyword>
<proteinExistence type="predicted"/>
<dbReference type="PANTHER" id="PTHR37422">
    <property type="entry name" value="TEICHURONIC ACID BIOSYNTHESIS PROTEIN TUAE"/>
    <property type="match status" value="1"/>
</dbReference>
<feature type="transmembrane region" description="Helical" evidence="5">
    <location>
        <begin position="203"/>
        <end position="220"/>
    </location>
</feature>
<dbReference type="InterPro" id="IPR011990">
    <property type="entry name" value="TPR-like_helical_dom_sf"/>
</dbReference>
<evidence type="ECO:0000256" key="5">
    <source>
        <dbReference type="SAM" id="Phobius"/>
    </source>
</evidence>
<accession>A0ABW1IKF3</accession>
<evidence type="ECO:0000313" key="9">
    <source>
        <dbReference type="Proteomes" id="UP001596250"/>
    </source>
</evidence>
<keyword evidence="8" id="KW-0436">Ligase</keyword>
<keyword evidence="2 5" id="KW-0812">Transmembrane</keyword>
<dbReference type="RefSeq" id="WP_379892508.1">
    <property type="nucleotide sequence ID" value="NZ_CBCSCT010000080.1"/>
</dbReference>
<feature type="transmembrane region" description="Helical" evidence="5">
    <location>
        <begin position="29"/>
        <end position="49"/>
    </location>
</feature>
<name>A0ABW1IKF3_9BACL</name>
<evidence type="ECO:0000313" key="8">
    <source>
        <dbReference type="EMBL" id="MFC5985557.1"/>
    </source>
</evidence>
<feature type="transmembrane region" description="Helical" evidence="5">
    <location>
        <begin position="297"/>
        <end position="315"/>
    </location>
</feature>
<feature type="transmembrane region" description="Helical" evidence="5">
    <location>
        <begin position="152"/>
        <end position="169"/>
    </location>
</feature>
<feature type="transmembrane region" description="Helical" evidence="5">
    <location>
        <begin position="225"/>
        <end position="244"/>
    </location>
</feature>
<dbReference type="Proteomes" id="UP001596250">
    <property type="component" value="Unassembled WGS sequence"/>
</dbReference>
<dbReference type="Pfam" id="PF04932">
    <property type="entry name" value="Wzy_C"/>
    <property type="match status" value="1"/>
</dbReference>
<dbReference type="EMBL" id="JBHSQV010000027">
    <property type="protein sequence ID" value="MFC5985557.1"/>
    <property type="molecule type" value="Genomic_DNA"/>
</dbReference>
<protein>
    <submittedName>
        <fullName evidence="8">O-antigen ligase family protein</fullName>
    </submittedName>
</protein>
<organism evidence="8 9">
    <name type="scientific">Marinicrinis lubricantis</name>
    <dbReference type="NCBI Taxonomy" id="2086470"/>
    <lineage>
        <taxon>Bacteria</taxon>
        <taxon>Bacillati</taxon>
        <taxon>Bacillota</taxon>
        <taxon>Bacilli</taxon>
        <taxon>Bacillales</taxon>
        <taxon>Paenibacillaceae</taxon>
    </lineage>
</organism>
<feature type="domain" description="O-antigen ligase-related" evidence="6">
    <location>
        <begin position="188"/>
        <end position="406"/>
    </location>
</feature>
<reference evidence="9" key="1">
    <citation type="journal article" date="2019" name="Int. J. Syst. Evol. Microbiol.">
        <title>The Global Catalogue of Microorganisms (GCM) 10K type strain sequencing project: providing services to taxonomists for standard genome sequencing and annotation.</title>
        <authorList>
            <consortium name="The Broad Institute Genomics Platform"/>
            <consortium name="The Broad Institute Genome Sequencing Center for Infectious Disease"/>
            <person name="Wu L."/>
            <person name="Ma J."/>
        </authorList>
    </citation>
    <scope>NUCLEOTIDE SEQUENCE [LARGE SCALE GENOMIC DNA]</scope>
    <source>
        <strain evidence="9">CCM 8749</strain>
    </source>
</reference>
<sequence length="877" mass="99366">MFWFVFAILGAVFFFTPYSEGLFFDDYVMYFVESALFVTFMIWVIYMLVKKKTELPSVYLLIFIIPITYLIAFFTAESPIGNFNNLLRWLAYASFFVMLIWLRQDKQKSHYLPVFFQITAIAIALFSLFGYLGWIDYRDIVMGQRLTGPFQYANTFGAVMGAFWIFSLIMSTRKLTHFKMVCLYALPVVLFGTVFMLSYSRGVFIFFPIAWFIGLILLPFKNQLIYLIHSFISIVFSLILYALYTSDTPIVVSLIVLVAAIAIYTVVSMFLSHKQKLDPAIDKLIERNGLLKRSGRYITAVVIVAIGALLAADLLNSGVVHSVLPSSLQERLNDINLETSSASGRLNMYEDALRISKDYIVTGAGGDAWRYLYAVYQDEPYLSNEIHSGYLEILLGVGWIGFVLFMGMLIAFIYVALRKLTVVNENDRTVSIAALSASAMLLLHSAIDFDFSFGLVWFIILWLLAMCMPRVAKVEPIRERNGLRRIKPYVASGAAVLAIVGLFFSFRFFMAEQSASKLSGQISMDQAINAADSMTSLNPYSTDYLYRASTVYFQILQSSSQPEYTEKIVDAAQKARDLEPRNGIILYNFGNLFAQLGDPDRAIEYMTFAHEANRFQTDYINSLINIKSQIAFRAQLEGNDERAKSYAEAVRKDYEEYKEWFEEFKDKSIPDKRNIRINTDAYISTAGSLQILQEDAAALEILYSMGAHLEPGIYDPEQKKVLTQDYTISTLENLLRSYSNQIVVLSVRDEATNKLPVEVRNLLLEMGASIDQLEYRGSYAAVITDGYVLKDEVQNSTAVEWNAENAPELTQIFGGKAFRILSAGNPHGNDSSIQLDGVEYSKNGRGVNMVIFDKQMNLIGSFHFDTFQSPGISVFKY</sequence>
<dbReference type="InterPro" id="IPR039477">
    <property type="entry name" value="ILEI/PANDER_dom"/>
</dbReference>
<feature type="transmembrane region" description="Helical" evidence="5">
    <location>
        <begin position="56"/>
        <end position="74"/>
    </location>
</feature>
<feature type="transmembrane region" description="Helical" evidence="5">
    <location>
        <begin position="429"/>
        <end position="447"/>
    </location>
</feature>
<evidence type="ECO:0000256" key="2">
    <source>
        <dbReference type="ARBA" id="ARBA00022692"/>
    </source>
</evidence>
<comment type="subcellular location">
    <subcellularLocation>
        <location evidence="1">Membrane</location>
        <topology evidence="1">Multi-pass membrane protein</topology>
    </subcellularLocation>
</comment>
<gene>
    <name evidence="8" type="ORF">ACFPXP_03780</name>
</gene>
<evidence type="ECO:0000256" key="1">
    <source>
        <dbReference type="ARBA" id="ARBA00004141"/>
    </source>
</evidence>
<dbReference type="GO" id="GO:0016874">
    <property type="term" value="F:ligase activity"/>
    <property type="evidence" value="ECO:0007669"/>
    <property type="project" value="UniProtKB-KW"/>
</dbReference>
<evidence type="ECO:0000259" key="6">
    <source>
        <dbReference type="Pfam" id="PF04932"/>
    </source>
</evidence>
<dbReference type="Pfam" id="PF15711">
    <property type="entry name" value="ILEI"/>
    <property type="match status" value="1"/>
</dbReference>
<evidence type="ECO:0000259" key="7">
    <source>
        <dbReference type="Pfam" id="PF15711"/>
    </source>
</evidence>
<feature type="transmembrane region" description="Helical" evidence="5">
    <location>
        <begin position="250"/>
        <end position="271"/>
    </location>
</feature>
<evidence type="ECO:0000256" key="4">
    <source>
        <dbReference type="ARBA" id="ARBA00023136"/>
    </source>
</evidence>
<dbReference type="InterPro" id="IPR051533">
    <property type="entry name" value="WaaL-like"/>
</dbReference>
<feature type="transmembrane region" description="Helical" evidence="5">
    <location>
        <begin position="393"/>
        <end position="417"/>
    </location>
</feature>
<feature type="transmembrane region" description="Helical" evidence="5">
    <location>
        <begin position="453"/>
        <end position="469"/>
    </location>
</feature>
<dbReference type="PANTHER" id="PTHR37422:SF13">
    <property type="entry name" value="LIPOPOLYSACCHARIDE BIOSYNTHESIS PROTEIN PA4999-RELATED"/>
    <property type="match status" value="1"/>
</dbReference>
<dbReference type="Gene3D" id="1.25.40.10">
    <property type="entry name" value="Tetratricopeptide repeat domain"/>
    <property type="match status" value="1"/>
</dbReference>
<feature type="transmembrane region" description="Helical" evidence="5">
    <location>
        <begin position="86"/>
        <end position="102"/>
    </location>
</feature>
<feature type="transmembrane region" description="Helical" evidence="5">
    <location>
        <begin position="181"/>
        <end position="197"/>
    </location>
</feature>
<evidence type="ECO:0000256" key="3">
    <source>
        <dbReference type="ARBA" id="ARBA00022989"/>
    </source>
</evidence>
<feature type="transmembrane region" description="Helical" evidence="5">
    <location>
        <begin position="114"/>
        <end position="132"/>
    </location>
</feature>
<dbReference type="SUPFAM" id="SSF48452">
    <property type="entry name" value="TPR-like"/>
    <property type="match status" value="1"/>
</dbReference>
<keyword evidence="4 5" id="KW-0472">Membrane</keyword>
<comment type="caution">
    <text evidence="8">The sequence shown here is derived from an EMBL/GenBank/DDBJ whole genome shotgun (WGS) entry which is preliminary data.</text>
</comment>